<keyword evidence="4" id="KW-1185">Reference proteome</keyword>
<evidence type="ECO:0000256" key="1">
    <source>
        <dbReference type="SAM" id="Phobius"/>
    </source>
</evidence>
<protein>
    <recommendedName>
        <fullName evidence="2">DUF6533 domain-containing protein</fullName>
    </recommendedName>
</protein>
<feature type="transmembrane region" description="Helical" evidence="1">
    <location>
        <begin position="216"/>
        <end position="234"/>
    </location>
</feature>
<name>A0A9P6ZWA3_9AGAM</name>
<feature type="transmembrane region" description="Helical" evidence="1">
    <location>
        <begin position="98"/>
        <end position="117"/>
    </location>
</feature>
<feature type="transmembrane region" description="Helical" evidence="1">
    <location>
        <begin position="124"/>
        <end position="149"/>
    </location>
</feature>
<proteinExistence type="predicted"/>
<feature type="transmembrane region" description="Helical" evidence="1">
    <location>
        <begin position="20"/>
        <end position="39"/>
    </location>
</feature>
<feature type="transmembrane region" description="Helical" evidence="1">
    <location>
        <begin position="59"/>
        <end position="78"/>
    </location>
</feature>
<keyword evidence="1" id="KW-0812">Transmembrane</keyword>
<feature type="transmembrane region" description="Helical" evidence="1">
    <location>
        <begin position="176"/>
        <end position="196"/>
    </location>
</feature>
<dbReference type="EMBL" id="JABBWD010000019">
    <property type="protein sequence ID" value="KAG1777726.1"/>
    <property type="molecule type" value="Genomic_DNA"/>
</dbReference>
<evidence type="ECO:0000313" key="4">
    <source>
        <dbReference type="Proteomes" id="UP000714275"/>
    </source>
</evidence>
<evidence type="ECO:0000259" key="2">
    <source>
        <dbReference type="Pfam" id="PF20151"/>
    </source>
</evidence>
<dbReference type="InterPro" id="IPR045340">
    <property type="entry name" value="DUF6533"/>
</dbReference>
<accession>A0A9P6ZWA3</accession>
<gene>
    <name evidence="3" type="ORF">EV702DRAFT_219843</name>
</gene>
<comment type="caution">
    <text evidence="3">The sequence shown here is derived from an EMBL/GenBank/DDBJ whole genome shotgun (WGS) entry which is preliminary data.</text>
</comment>
<dbReference type="Pfam" id="PF20151">
    <property type="entry name" value="DUF6533"/>
    <property type="match status" value="1"/>
</dbReference>
<reference evidence="3" key="1">
    <citation type="journal article" date="2020" name="New Phytol.">
        <title>Comparative genomics reveals dynamic genome evolution in host specialist ectomycorrhizal fungi.</title>
        <authorList>
            <person name="Lofgren L.A."/>
            <person name="Nguyen N.H."/>
            <person name="Vilgalys R."/>
            <person name="Ruytinx J."/>
            <person name="Liao H.L."/>
            <person name="Branco S."/>
            <person name="Kuo A."/>
            <person name="LaButti K."/>
            <person name="Lipzen A."/>
            <person name="Andreopoulos W."/>
            <person name="Pangilinan J."/>
            <person name="Riley R."/>
            <person name="Hundley H."/>
            <person name="Na H."/>
            <person name="Barry K."/>
            <person name="Grigoriev I.V."/>
            <person name="Stajich J.E."/>
            <person name="Kennedy P.G."/>
        </authorList>
    </citation>
    <scope>NUCLEOTIDE SEQUENCE</scope>
    <source>
        <strain evidence="3">DOB743</strain>
    </source>
</reference>
<evidence type="ECO:0000313" key="3">
    <source>
        <dbReference type="EMBL" id="KAG1777726.1"/>
    </source>
</evidence>
<keyword evidence="1" id="KW-0472">Membrane</keyword>
<feature type="domain" description="DUF6533" evidence="2">
    <location>
        <begin position="26"/>
        <end position="67"/>
    </location>
</feature>
<sequence length="368" mass="41224">MSYPEVAYDPQAFADAAYNVWVTRICQLCPCIIFCYDYLLTLDREVKFIWRRPMRSSSVLYIIVRFGGGALMFLTAIAFMSEHTSKEVCSVFLRFQGWPSFCVLWTVQLILQLRVYALYLRSQAVLIAMAVGFTVEVIVMSVFLGIGMAKTTNTNMPMPDIRICAVMRAPPALAYVWLPDIIFGSFLFVLAARIGFKRGRFGFNIFRMERKDLLDALVYGNVHYFFCILVANVVNTGIWQGLGYSWFEAPEGFAAVIEIVLGCRMVLDLQSAVSDSEGLQLLDSLPLRDSFGAREGPATLYSAVSTYDLGSVQGRHRLTQEIELASPTSSGSGESSRVLIEGTNKTYISLSLSTNIPHQLFGVFFILY</sequence>
<dbReference type="OrthoDB" id="3349377at2759"/>
<organism evidence="3 4">
    <name type="scientific">Suillus placidus</name>
    <dbReference type="NCBI Taxonomy" id="48579"/>
    <lineage>
        <taxon>Eukaryota</taxon>
        <taxon>Fungi</taxon>
        <taxon>Dikarya</taxon>
        <taxon>Basidiomycota</taxon>
        <taxon>Agaricomycotina</taxon>
        <taxon>Agaricomycetes</taxon>
        <taxon>Agaricomycetidae</taxon>
        <taxon>Boletales</taxon>
        <taxon>Suillineae</taxon>
        <taxon>Suillaceae</taxon>
        <taxon>Suillus</taxon>
    </lineage>
</organism>
<dbReference type="Proteomes" id="UP000714275">
    <property type="component" value="Unassembled WGS sequence"/>
</dbReference>
<keyword evidence="1" id="KW-1133">Transmembrane helix</keyword>
<dbReference type="AlphaFoldDB" id="A0A9P6ZWA3"/>